<keyword evidence="6" id="KW-0654">Proteoglycan</keyword>
<dbReference type="PANTHER" id="PTHR32077:SF78">
    <property type="entry name" value="FAS1 DOMAIN-CONTAINING PROTEIN"/>
    <property type="match status" value="1"/>
</dbReference>
<dbReference type="EMBL" id="JN133301">
    <property type="protein sequence ID" value="AER92607.1"/>
    <property type="molecule type" value="Genomic_DNA"/>
</dbReference>
<keyword evidence="4" id="KW-0336">GPI-anchor</keyword>
<dbReference type="PROSITE" id="PS50213">
    <property type="entry name" value="FAS1"/>
    <property type="match status" value="1"/>
</dbReference>
<sequence>MKNQIIPSSISLILLLLPVTLSQSPASAPANPPPSTSIAAQVAATPGPLDVVKILNKAGRFTVFLRLLQSTQENTELYQQLNETHNSATVFAPSDGAFAGLKPGTLNSLTDGEKSELVKFHIVPFAIDSSQFQTVSNPIRTQAGSGNRLSMNITTDVTGSSVNISTGIVNTTISGTVYADSRLAIYQVDKVLLPLDVFIPKPPTPAPALALHKPTKKGGDAGAAESPVVPKSDDSGAVVRRVWKLENWGFVLAIGWIVAATF</sequence>
<evidence type="ECO:0000256" key="3">
    <source>
        <dbReference type="ARBA" id="ARBA00022475"/>
    </source>
</evidence>
<keyword evidence="7" id="KW-0472">Membrane</keyword>
<evidence type="ECO:0000256" key="9">
    <source>
        <dbReference type="ARBA" id="ARBA00024686"/>
    </source>
</evidence>
<accession>G8GJ85</accession>
<dbReference type="GO" id="GO:0005886">
    <property type="term" value="C:plasma membrane"/>
    <property type="evidence" value="ECO:0007669"/>
    <property type="project" value="UniProtKB-SubCell"/>
</dbReference>
<evidence type="ECO:0000256" key="10">
    <source>
        <dbReference type="SAM" id="MobiDB-lite"/>
    </source>
</evidence>
<name>G8GJ85_LINUS</name>
<organism evidence="13">
    <name type="scientific">Linum usitatissimum</name>
    <name type="common">Flax</name>
    <name type="synonym">Linum humile</name>
    <dbReference type="NCBI Taxonomy" id="4006"/>
    <lineage>
        <taxon>Eukaryota</taxon>
        <taxon>Viridiplantae</taxon>
        <taxon>Streptophyta</taxon>
        <taxon>Embryophyta</taxon>
        <taxon>Tracheophyta</taxon>
        <taxon>Spermatophyta</taxon>
        <taxon>Magnoliopsida</taxon>
        <taxon>eudicotyledons</taxon>
        <taxon>Gunneridae</taxon>
        <taxon>Pentapetalae</taxon>
        <taxon>rosids</taxon>
        <taxon>fabids</taxon>
        <taxon>Malpighiales</taxon>
        <taxon>Linaceae</taxon>
        <taxon>Linum</taxon>
    </lineage>
</organism>
<evidence type="ECO:0000256" key="11">
    <source>
        <dbReference type="SAM" id="SignalP"/>
    </source>
</evidence>
<dbReference type="PANTHER" id="PTHR32077">
    <property type="entry name" value="FASCICLIN-LIKE ARABINOGALACTAN PROTEIN"/>
    <property type="match status" value="1"/>
</dbReference>
<dbReference type="GO" id="GO:0098552">
    <property type="term" value="C:side of membrane"/>
    <property type="evidence" value="ECO:0007669"/>
    <property type="project" value="UniProtKB-KW"/>
</dbReference>
<dbReference type="InterPro" id="IPR045003">
    <property type="entry name" value="FLA_A"/>
</dbReference>
<dbReference type="InterPro" id="IPR036378">
    <property type="entry name" value="FAS1_dom_sf"/>
</dbReference>
<dbReference type="InterPro" id="IPR000782">
    <property type="entry name" value="FAS1_domain"/>
</dbReference>
<evidence type="ECO:0000256" key="6">
    <source>
        <dbReference type="ARBA" id="ARBA00022974"/>
    </source>
</evidence>
<keyword evidence="5 11" id="KW-0732">Signal</keyword>
<dbReference type="Pfam" id="PF02469">
    <property type="entry name" value="Fasciclin"/>
    <property type="match status" value="1"/>
</dbReference>
<evidence type="ECO:0000256" key="4">
    <source>
        <dbReference type="ARBA" id="ARBA00022622"/>
    </source>
</evidence>
<reference evidence="13" key="1">
    <citation type="journal article" date="2012" name="Plant J.">
        <title>The genome of flax (Linum usitatissimum) assembled de novo from short shotgun sequence reads.</title>
        <authorList>
            <person name="Wang Z."/>
            <person name="Hobson N."/>
            <person name="Galindo L."/>
            <person name="Zhu S."/>
            <person name="Shi D."/>
            <person name="McDill J."/>
            <person name="Yang L."/>
            <person name="Hawkins S."/>
            <person name="Neutelings G."/>
            <person name="Datla R."/>
            <person name="Lambert G."/>
            <person name="Galbraith D.W."/>
            <person name="Grassa C.J."/>
            <person name="Geraldes A."/>
            <person name="Cronk Q.C."/>
            <person name="Cullis C."/>
            <person name="Dash P.K."/>
            <person name="Kumar P.A."/>
            <person name="Cloutier S."/>
            <person name="Sharpe A.G."/>
            <person name="Wong G.K."/>
            <person name="Wang J."/>
            <person name="Deyholos M.K."/>
        </authorList>
    </citation>
    <scope>NUCLEOTIDE SEQUENCE</scope>
</reference>
<evidence type="ECO:0000256" key="5">
    <source>
        <dbReference type="ARBA" id="ARBA00022729"/>
    </source>
</evidence>
<protein>
    <submittedName>
        <fullName evidence="13">Putative fasciclin-like AGP</fullName>
    </submittedName>
</protein>
<comment type="subcellular location">
    <subcellularLocation>
        <location evidence="1">Cell membrane</location>
        <topology evidence="1">Lipid-anchor</topology>
        <topology evidence="1">GPI-anchor</topology>
    </subcellularLocation>
</comment>
<dbReference type="FunFam" id="2.30.180.10:FF:000006">
    <property type="entry name" value="Fasciclin-like arabinogalactan protein 11"/>
    <property type="match status" value="1"/>
</dbReference>
<keyword evidence="8" id="KW-0325">Glycoprotein</keyword>
<keyword evidence="4" id="KW-0449">Lipoprotein</keyword>
<evidence type="ECO:0000256" key="1">
    <source>
        <dbReference type="ARBA" id="ARBA00004609"/>
    </source>
</evidence>
<feature type="signal peptide" evidence="11">
    <location>
        <begin position="1"/>
        <end position="22"/>
    </location>
</feature>
<dbReference type="AlphaFoldDB" id="G8GJ85"/>
<keyword evidence="3" id="KW-1003">Cell membrane</keyword>
<dbReference type="Gene3D" id="2.30.180.10">
    <property type="entry name" value="FAS1 domain"/>
    <property type="match status" value="1"/>
</dbReference>
<evidence type="ECO:0000256" key="2">
    <source>
        <dbReference type="ARBA" id="ARBA00007843"/>
    </source>
</evidence>
<comment type="similarity">
    <text evidence="2">Belongs to the fasciclin-like AGP family.</text>
</comment>
<dbReference type="SMART" id="SM00554">
    <property type="entry name" value="FAS1"/>
    <property type="match status" value="1"/>
</dbReference>
<evidence type="ECO:0000256" key="8">
    <source>
        <dbReference type="ARBA" id="ARBA00023180"/>
    </source>
</evidence>
<feature type="chain" id="PRO_5003509867" evidence="11">
    <location>
        <begin position="23"/>
        <end position="262"/>
    </location>
</feature>
<evidence type="ECO:0000256" key="7">
    <source>
        <dbReference type="ARBA" id="ARBA00023136"/>
    </source>
</evidence>
<feature type="region of interest" description="Disordered" evidence="10">
    <location>
        <begin position="208"/>
        <end position="233"/>
    </location>
</feature>
<evidence type="ECO:0000259" key="12">
    <source>
        <dbReference type="PROSITE" id="PS50213"/>
    </source>
</evidence>
<proteinExistence type="inferred from homology"/>
<comment type="function">
    <text evidence="9">May be a cell surface adhesion protein.</text>
</comment>
<dbReference type="SUPFAM" id="SSF82153">
    <property type="entry name" value="FAS1 domain"/>
    <property type="match status" value="1"/>
</dbReference>
<feature type="domain" description="FAS1" evidence="12">
    <location>
        <begin position="48"/>
        <end position="192"/>
    </location>
</feature>
<dbReference type="GO" id="GO:0009834">
    <property type="term" value="P:plant-type secondary cell wall biogenesis"/>
    <property type="evidence" value="ECO:0007669"/>
    <property type="project" value="UniProtKB-ARBA"/>
</dbReference>
<evidence type="ECO:0000313" key="13">
    <source>
        <dbReference type="EMBL" id="AER92607.1"/>
    </source>
</evidence>